<gene>
    <name evidence="2" type="ORF">DESUT3_31580</name>
</gene>
<evidence type="ECO:0000256" key="1">
    <source>
        <dbReference type="SAM" id="SignalP"/>
    </source>
</evidence>
<evidence type="ECO:0000313" key="2">
    <source>
        <dbReference type="EMBL" id="BCR06089.1"/>
    </source>
</evidence>
<dbReference type="Proteomes" id="UP001319827">
    <property type="component" value="Chromosome"/>
</dbReference>
<dbReference type="EMBL" id="AP024355">
    <property type="protein sequence ID" value="BCR06089.1"/>
    <property type="molecule type" value="Genomic_DNA"/>
</dbReference>
<name>A0ABM8HYA9_9BACT</name>
<sequence>MIRRLKSGLFCASLALMGCLAGASAALAGPVMTFGPEDQGMLKLEYKGQFQLLARDDGASPDGDDSAAEFNFRRNRIALMGAWGKNFGLYVQTEFLEDNNIGPFAVSDGDNSDFQILDAVARFRVDERFNVWVGKFKYNFTRENLEACEAPLTLDRSLLIRAPFVSTRDKGVAVWGDLLDGKFQYRADVMNGRNDSASSPDSNFRYTARAHVSLLDPETGYGYKGTYLGKKKVLTLGAAYQIEQDIAFANVAAQTGAVDYSAWTADLFFEYPVEGVGTFTVSSAYTDYDLDDAYKGADPDSGTIGLTGEKNGSYVKAGYLLPNLPLQIFGRYEDWSFAEFDGIVDQEVDWIGGGINYYFRDQDLKLTLEYSAADFDKESASVEDFNTFIAQLQVIF</sequence>
<keyword evidence="3" id="KW-1185">Reference proteome</keyword>
<dbReference type="Gene3D" id="2.40.160.10">
    <property type="entry name" value="Porin"/>
    <property type="match status" value="1"/>
</dbReference>
<accession>A0ABM8HYA9</accession>
<protein>
    <submittedName>
        <fullName evidence="2">Outer membrane channel protein</fullName>
    </submittedName>
</protein>
<feature type="chain" id="PRO_5045590364" evidence="1">
    <location>
        <begin position="29"/>
        <end position="396"/>
    </location>
</feature>
<dbReference type="NCBIfam" id="NF040900">
    <property type="entry name" value="porin_ExtI"/>
    <property type="match status" value="1"/>
</dbReference>
<evidence type="ECO:0000313" key="3">
    <source>
        <dbReference type="Proteomes" id="UP001319827"/>
    </source>
</evidence>
<organism evidence="2 3">
    <name type="scientific">Desulfuromonas versatilis</name>
    <dbReference type="NCBI Taxonomy" id="2802975"/>
    <lineage>
        <taxon>Bacteria</taxon>
        <taxon>Pseudomonadati</taxon>
        <taxon>Thermodesulfobacteriota</taxon>
        <taxon>Desulfuromonadia</taxon>
        <taxon>Desulfuromonadales</taxon>
        <taxon>Desulfuromonadaceae</taxon>
        <taxon>Desulfuromonas</taxon>
    </lineage>
</organism>
<dbReference type="PROSITE" id="PS51257">
    <property type="entry name" value="PROKAR_LIPOPROTEIN"/>
    <property type="match status" value="1"/>
</dbReference>
<dbReference type="Pfam" id="PF07396">
    <property type="entry name" value="Porin_O_P"/>
    <property type="match status" value="1"/>
</dbReference>
<reference evidence="2 3" key="1">
    <citation type="journal article" date="2016" name="C (Basel)">
        <title>Selective Growth of and Electricity Production by Marine Exoelectrogenic Bacteria in Self-Aggregated Hydrogel of Microbially Reduced Graphene Oxide.</title>
        <authorList>
            <person name="Yoshida N."/>
            <person name="Goto Y."/>
            <person name="Miyata Y."/>
        </authorList>
    </citation>
    <scope>NUCLEOTIDE SEQUENCE [LARGE SCALE GENOMIC DNA]</scope>
    <source>
        <strain evidence="2 3">NIT-T3</strain>
    </source>
</reference>
<reference evidence="2 3" key="2">
    <citation type="journal article" date="2021" name="Int. J. Syst. Evol. Microbiol.">
        <title>Isolation and Polyphasic Characterization of Desulfuromonas versatilis sp. Nov., an Electrogenic Bacteria Capable of Versatile Metabolism Isolated from a Graphene Oxide-Reducing Enrichment Culture.</title>
        <authorList>
            <person name="Xie L."/>
            <person name="Yoshida N."/>
            <person name="Ishii S."/>
            <person name="Meng L."/>
        </authorList>
    </citation>
    <scope>NUCLEOTIDE SEQUENCE [LARGE SCALE GENOMIC DNA]</scope>
    <source>
        <strain evidence="2 3">NIT-T3</strain>
    </source>
</reference>
<dbReference type="RefSeq" id="WP_221249469.1">
    <property type="nucleotide sequence ID" value="NZ_AP024355.1"/>
</dbReference>
<dbReference type="SUPFAM" id="SSF56935">
    <property type="entry name" value="Porins"/>
    <property type="match status" value="1"/>
</dbReference>
<keyword evidence="1" id="KW-0732">Signal</keyword>
<feature type="signal peptide" evidence="1">
    <location>
        <begin position="1"/>
        <end position="28"/>
    </location>
</feature>
<dbReference type="InterPro" id="IPR010870">
    <property type="entry name" value="Porin_O/P"/>
</dbReference>
<dbReference type="InterPro" id="IPR023614">
    <property type="entry name" value="Porin_dom_sf"/>
</dbReference>
<proteinExistence type="predicted"/>